<dbReference type="Gene3D" id="1.20.5.100">
    <property type="entry name" value="Cytochrome c1, transmembrane anchor, C-terminal"/>
    <property type="match status" value="1"/>
</dbReference>
<dbReference type="SUPFAM" id="SSF51735">
    <property type="entry name" value="NAD(P)-binding Rossmann-fold domains"/>
    <property type="match status" value="1"/>
</dbReference>
<dbReference type="Pfam" id="PF03721">
    <property type="entry name" value="UDPG_MGDP_dh_N"/>
    <property type="match status" value="1"/>
</dbReference>
<dbReference type="PANTHER" id="PTHR43750">
    <property type="entry name" value="UDP-GLUCOSE 6-DEHYDROGENASE TUAD"/>
    <property type="match status" value="1"/>
</dbReference>
<dbReference type="PANTHER" id="PTHR43750:SF3">
    <property type="entry name" value="UDP-GLUCOSE 6-DEHYDROGENASE TUAD"/>
    <property type="match status" value="1"/>
</dbReference>
<dbReference type="Gene3D" id="3.40.50.720">
    <property type="entry name" value="NAD(P)-binding Rossmann-like Domain"/>
    <property type="match status" value="2"/>
</dbReference>
<dbReference type="InterPro" id="IPR001732">
    <property type="entry name" value="UDP-Glc/GDP-Man_DH_N"/>
</dbReference>
<comment type="similarity">
    <text evidence="1">Belongs to the UDP-glucose/GDP-mannose dehydrogenase family.</text>
</comment>
<name>A0A6C0JPU4_9ZZZZ</name>
<dbReference type="EMBL" id="MN740668">
    <property type="protein sequence ID" value="QHU06826.1"/>
    <property type="molecule type" value="Genomic_DNA"/>
</dbReference>
<dbReference type="InterPro" id="IPR008927">
    <property type="entry name" value="6-PGluconate_DH-like_C_sf"/>
</dbReference>
<dbReference type="AlphaFoldDB" id="A0A6C0JPU4"/>
<dbReference type="InterPro" id="IPR028359">
    <property type="entry name" value="UDP_ManNAc/GlcNAc_DH"/>
</dbReference>
<feature type="domain" description="UDP-glucose/GDP-mannose dehydrogenase N-terminal" evidence="3">
    <location>
        <begin position="5"/>
        <end position="181"/>
    </location>
</feature>
<dbReference type="InterPro" id="IPR017476">
    <property type="entry name" value="UDP-Glc/GDP-Man"/>
</dbReference>
<dbReference type="InterPro" id="IPR036291">
    <property type="entry name" value="NAD(P)-bd_dom_sf"/>
</dbReference>
<evidence type="ECO:0000259" key="3">
    <source>
        <dbReference type="Pfam" id="PF03721"/>
    </source>
</evidence>
<protein>
    <recommendedName>
        <fullName evidence="5">UDP-glucose 6-dehydrogenase</fullName>
    </recommendedName>
</protein>
<evidence type="ECO:0000313" key="4">
    <source>
        <dbReference type="EMBL" id="QHU06826.1"/>
    </source>
</evidence>
<proteinExistence type="inferred from homology"/>
<dbReference type="GO" id="GO:0051287">
    <property type="term" value="F:NAD binding"/>
    <property type="evidence" value="ECO:0007669"/>
    <property type="project" value="InterPro"/>
</dbReference>
<dbReference type="GO" id="GO:0016616">
    <property type="term" value="F:oxidoreductase activity, acting on the CH-OH group of donors, NAD or NADP as acceptor"/>
    <property type="evidence" value="ECO:0007669"/>
    <property type="project" value="InterPro"/>
</dbReference>
<dbReference type="GO" id="GO:0000271">
    <property type="term" value="P:polysaccharide biosynthetic process"/>
    <property type="evidence" value="ECO:0007669"/>
    <property type="project" value="InterPro"/>
</dbReference>
<reference evidence="4" key="1">
    <citation type="journal article" date="2020" name="Nature">
        <title>Giant virus diversity and host interactions through global metagenomics.</title>
        <authorList>
            <person name="Schulz F."/>
            <person name="Roux S."/>
            <person name="Paez-Espino D."/>
            <person name="Jungbluth S."/>
            <person name="Walsh D.A."/>
            <person name="Denef V.J."/>
            <person name="McMahon K.D."/>
            <person name="Konstantinidis K.T."/>
            <person name="Eloe-Fadrosh E.A."/>
            <person name="Kyrpides N.C."/>
            <person name="Woyke T."/>
        </authorList>
    </citation>
    <scope>NUCLEOTIDE SEQUENCE</scope>
    <source>
        <strain evidence="4">GVMAG-S-1038524-41</strain>
    </source>
</reference>
<feature type="domain" description="UDP-glucose/GDP-mannose dehydrogenase dimerisation" evidence="2">
    <location>
        <begin position="215"/>
        <end position="306"/>
    </location>
</feature>
<organism evidence="4">
    <name type="scientific">viral metagenome</name>
    <dbReference type="NCBI Taxonomy" id="1070528"/>
    <lineage>
        <taxon>unclassified sequences</taxon>
        <taxon>metagenomes</taxon>
        <taxon>organismal metagenomes</taxon>
    </lineage>
</organism>
<evidence type="ECO:0000256" key="1">
    <source>
        <dbReference type="ARBA" id="ARBA00006601"/>
    </source>
</evidence>
<dbReference type="GO" id="GO:0016628">
    <property type="term" value="F:oxidoreductase activity, acting on the CH-CH group of donors, NAD or NADP as acceptor"/>
    <property type="evidence" value="ECO:0007669"/>
    <property type="project" value="InterPro"/>
</dbReference>
<evidence type="ECO:0008006" key="5">
    <source>
        <dbReference type="Google" id="ProtNLM"/>
    </source>
</evidence>
<dbReference type="NCBIfam" id="TIGR03026">
    <property type="entry name" value="NDP-sugDHase"/>
    <property type="match status" value="1"/>
</dbReference>
<dbReference type="Pfam" id="PF00984">
    <property type="entry name" value="UDPG_MGDP_dh"/>
    <property type="match status" value="1"/>
</dbReference>
<dbReference type="PIRSF" id="PIRSF500136">
    <property type="entry name" value="UDP_ManNAc_DH"/>
    <property type="match status" value="1"/>
</dbReference>
<dbReference type="PIRSF" id="PIRSF000124">
    <property type="entry name" value="UDPglc_GDPman_dh"/>
    <property type="match status" value="1"/>
</dbReference>
<dbReference type="InterPro" id="IPR014026">
    <property type="entry name" value="UDP-Glc/GDP-Man_DH_dimer"/>
</dbReference>
<accession>A0A6C0JPU4</accession>
<sequence>MSDKNISIIGIGRLGICVGLCLEHSGYNVLGVDVFPDYVDKINNKTLDSPEPHVNELLRESKNFRATTNLDEAIAFSDLLLVYVATPSSGGEKFYDHDMLGKVLMKINQRKVENKHVVIGCTVIPGYIRDVGNFLLKDCVNTSLSYNPEFIAQGDIINGMFYPDFILIGEGTKMAGNRLEKMYNTIHKNIPIAKGNPSNWKMIECPPIRRMSPSSAEITKLSVNCFVTTKIAFANMIGDLADVTEGADKFDILTAVGSDKRIGNRYLKPGYGFGGPCFPRDNRALGGYIEKMGIEPLIPNATDLSNKLHTTFQADHIYNEHIRLNRKSYVVEGAGYKEPCNVPIIEESQKLFIGRYLAEKGVEVIIRDKKHMLDAVKLEYGNLFNYEET</sequence>
<dbReference type="SUPFAM" id="SSF48179">
    <property type="entry name" value="6-phosphogluconate dehydrogenase C-terminal domain-like"/>
    <property type="match status" value="1"/>
</dbReference>
<evidence type="ECO:0000259" key="2">
    <source>
        <dbReference type="Pfam" id="PF00984"/>
    </source>
</evidence>